<evidence type="ECO:0000313" key="2">
    <source>
        <dbReference type="EMBL" id="PPJ23998.1"/>
    </source>
</evidence>
<dbReference type="EMBL" id="PSZD01000021">
    <property type="protein sequence ID" value="PPJ23998.1"/>
    <property type="molecule type" value="Genomic_DNA"/>
</dbReference>
<accession>A0A2S5ZZG1</accession>
<dbReference type="Proteomes" id="UP000238356">
    <property type="component" value="Unassembled WGS sequence"/>
</dbReference>
<protein>
    <submittedName>
        <fullName evidence="2">Uncharacterized protein</fullName>
    </submittedName>
</protein>
<gene>
    <name evidence="2" type="ORF">C5F51_26630</name>
</gene>
<reference evidence="2 3" key="1">
    <citation type="submission" date="2018-02" db="EMBL/GenBank/DDBJ databases">
        <title>8 Nocardia nova and 1 Nocardia cyriacigeorgica strain used for evolution to TMP-SMX.</title>
        <authorList>
            <person name="Mehta H."/>
            <person name="Weng J."/>
            <person name="Shamoo Y."/>
        </authorList>
    </citation>
    <scope>NUCLEOTIDE SEQUENCE [LARGE SCALE GENOMIC DNA]</scope>
    <source>
        <strain evidence="2 3">BAA2227</strain>
    </source>
</reference>
<organism evidence="2 3">
    <name type="scientific">Nocardia nova</name>
    <dbReference type="NCBI Taxonomy" id="37330"/>
    <lineage>
        <taxon>Bacteria</taxon>
        <taxon>Bacillati</taxon>
        <taxon>Actinomycetota</taxon>
        <taxon>Actinomycetes</taxon>
        <taxon>Mycobacteriales</taxon>
        <taxon>Nocardiaceae</taxon>
        <taxon>Nocardia</taxon>
    </lineage>
</organism>
<feature type="region of interest" description="Disordered" evidence="1">
    <location>
        <begin position="18"/>
        <end position="50"/>
    </location>
</feature>
<sequence>MKPLSESLTDLAARVKQFEESSAAARERSRTALQARREELSETLQNEGNEFEKTAADLRKAAQSWWSDTQDALERQIDAMRADFQKWQADLKAQRAERTAGDGKTVEPASKD</sequence>
<evidence type="ECO:0000256" key="1">
    <source>
        <dbReference type="SAM" id="MobiDB-lite"/>
    </source>
</evidence>
<proteinExistence type="predicted"/>
<dbReference type="AlphaFoldDB" id="A0A2S5ZZG1"/>
<feature type="compositionally biased region" description="Basic and acidic residues" evidence="1">
    <location>
        <begin position="25"/>
        <end position="40"/>
    </location>
</feature>
<keyword evidence="3" id="KW-1185">Reference proteome</keyword>
<comment type="caution">
    <text evidence="2">The sequence shown here is derived from an EMBL/GenBank/DDBJ whole genome shotgun (WGS) entry which is preliminary data.</text>
</comment>
<name>A0A2S5ZZG1_9NOCA</name>
<evidence type="ECO:0000313" key="3">
    <source>
        <dbReference type="Proteomes" id="UP000238356"/>
    </source>
</evidence>
<dbReference type="RefSeq" id="WP_063012450.1">
    <property type="nucleotide sequence ID" value="NZ_JADLQW010000038.1"/>
</dbReference>